<dbReference type="EMBL" id="JACMSC010000006">
    <property type="protein sequence ID" value="KAG6518887.1"/>
    <property type="molecule type" value="Genomic_DNA"/>
</dbReference>
<evidence type="ECO:0000313" key="13">
    <source>
        <dbReference type="EMBL" id="KAG6518887.1"/>
    </source>
</evidence>
<evidence type="ECO:0000256" key="1">
    <source>
        <dbReference type="ARBA" id="ARBA00004271"/>
    </source>
</evidence>
<protein>
    <recommendedName>
        <fullName evidence="3">alpha-L-fucosidase</fullName>
        <ecNumber evidence="3">3.2.1.51</ecNumber>
    </recommendedName>
    <alternativeName>
        <fullName evidence="10">Alpha-L-fucoside fucohydrolase</fullName>
    </alternativeName>
</protein>
<dbReference type="GO" id="GO:0004560">
    <property type="term" value="F:alpha-L-fucosidase activity"/>
    <property type="evidence" value="ECO:0007669"/>
    <property type="project" value="UniProtKB-EC"/>
</dbReference>
<dbReference type="GO" id="GO:0005764">
    <property type="term" value="C:lysosome"/>
    <property type="evidence" value="ECO:0007669"/>
    <property type="project" value="TreeGrafter"/>
</dbReference>
<dbReference type="EC" id="3.2.1.51" evidence="3"/>
<sequence>MWRPIYSLGGIVLPLLLLHHACWLFVASHSTPPPLPLPPLPSAAQLRWQLGEMALFFHFGPNTFTDTEWGSGRVPPSVFRPDALDARQWARAAASGGFARMVLTAKHHDGFCLWPSSYTNYSVLSSPWRAGNGDLVGELADAAREFGIGMGVYLSPWDRHDPAFGNTVKYNEYYLGQMTELLTKYGDILEVFLDGAKGEGEKDMEYFFDLWFQLIHQLQPDAMIFSDAGPDIRWVGDELGVAGSTCWSLFNKSAATIGGTNEPFARHGDPAGIDWVPAECDVSIRSGWFWHSSEHPKSALDLLDIYYNSVGRNCFLILNVPPNSTGLISDEDLEVLQDFATLRTAIFSHNLAETATITANSMRGGSSDASFSPLNILHKSIYNYWAPDEGESEWAIFLHFEQLVSFNVIQIQEPIQMGQRVIKFQVDILIHGEWETIVNGTTIGYKRLLRFQMVETHSLRLTINKSRAVPLIAYLGIHVDPFSVVYNSFGAKSSSIKKHSKQKYRSFFGALEAAI</sequence>
<comment type="caution">
    <text evidence="13">The sequence shown here is derived from an EMBL/GenBank/DDBJ whole genome shotgun (WGS) entry which is preliminary data.</text>
</comment>
<dbReference type="InterPro" id="IPR000933">
    <property type="entry name" value="Glyco_hydro_29"/>
</dbReference>
<feature type="chain" id="PRO_5035275892" description="alpha-L-fucosidase" evidence="11">
    <location>
        <begin position="31"/>
        <end position="515"/>
    </location>
</feature>
<keyword evidence="7" id="KW-0378">Hydrolase</keyword>
<dbReference type="GO" id="GO:0016139">
    <property type="term" value="P:glycoside catabolic process"/>
    <property type="evidence" value="ECO:0007669"/>
    <property type="project" value="TreeGrafter"/>
</dbReference>
<evidence type="ECO:0000256" key="5">
    <source>
        <dbReference type="ARBA" id="ARBA00022525"/>
    </source>
</evidence>
<organism evidence="13 14">
    <name type="scientific">Zingiber officinale</name>
    <name type="common">Ginger</name>
    <name type="synonym">Amomum zingiber</name>
    <dbReference type="NCBI Taxonomy" id="94328"/>
    <lineage>
        <taxon>Eukaryota</taxon>
        <taxon>Viridiplantae</taxon>
        <taxon>Streptophyta</taxon>
        <taxon>Embryophyta</taxon>
        <taxon>Tracheophyta</taxon>
        <taxon>Spermatophyta</taxon>
        <taxon>Magnoliopsida</taxon>
        <taxon>Liliopsida</taxon>
        <taxon>Zingiberales</taxon>
        <taxon>Zingiberaceae</taxon>
        <taxon>Zingiber</taxon>
    </lineage>
</organism>
<keyword evidence="4" id="KW-0052">Apoplast</keyword>
<reference evidence="13 14" key="1">
    <citation type="submission" date="2020-08" db="EMBL/GenBank/DDBJ databases">
        <title>Plant Genome Project.</title>
        <authorList>
            <person name="Zhang R.-G."/>
        </authorList>
    </citation>
    <scope>NUCLEOTIDE SEQUENCE [LARGE SCALE GENOMIC DNA]</scope>
    <source>
        <tissue evidence="13">Rhizome</tissue>
    </source>
</reference>
<evidence type="ECO:0000256" key="10">
    <source>
        <dbReference type="ARBA" id="ARBA00081661"/>
    </source>
</evidence>
<dbReference type="GO" id="GO:0006004">
    <property type="term" value="P:fucose metabolic process"/>
    <property type="evidence" value="ECO:0007669"/>
    <property type="project" value="TreeGrafter"/>
</dbReference>
<evidence type="ECO:0000259" key="12">
    <source>
        <dbReference type="Pfam" id="PF01120"/>
    </source>
</evidence>
<dbReference type="Pfam" id="PF01120">
    <property type="entry name" value="Alpha_L_fucos"/>
    <property type="match status" value="1"/>
</dbReference>
<feature type="signal peptide" evidence="11">
    <location>
        <begin position="1"/>
        <end position="30"/>
    </location>
</feature>
<evidence type="ECO:0000256" key="6">
    <source>
        <dbReference type="ARBA" id="ARBA00022729"/>
    </source>
</evidence>
<keyword evidence="6 11" id="KW-0732">Signal</keyword>
<dbReference type="InterPro" id="IPR057739">
    <property type="entry name" value="Glyco_hydro_29_N"/>
</dbReference>
<keyword evidence="8" id="KW-0325">Glycoprotein</keyword>
<gene>
    <name evidence="13" type="ORF">ZIOFF_022368</name>
</gene>
<dbReference type="Proteomes" id="UP000734854">
    <property type="component" value="Unassembled WGS sequence"/>
</dbReference>
<keyword evidence="14" id="KW-1185">Reference proteome</keyword>
<dbReference type="GO" id="GO:0048046">
    <property type="term" value="C:apoplast"/>
    <property type="evidence" value="ECO:0007669"/>
    <property type="project" value="UniProtKB-SubCell"/>
</dbReference>
<evidence type="ECO:0000256" key="9">
    <source>
        <dbReference type="ARBA" id="ARBA00023295"/>
    </source>
</evidence>
<feature type="domain" description="Glycoside hydrolase family 29 N-terminal" evidence="12">
    <location>
        <begin position="77"/>
        <end position="340"/>
    </location>
</feature>
<dbReference type="FunFam" id="2.60.120.260:FF:000093">
    <property type="entry name" value="Alpha-L-fucosidase 1"/>
    <property type="match status" value="1"/>
</dbReference>
<dbReference type="OrthoDB" id="6039950at2759"/>
<evidence type="ECO:0000313" key="14">
    <source>
        <dbReference type="Proteomes" id="UP000734854"/>
    </source>
</evidence>
<dbReference type="PANTHER" id="PTHR10030:SF27">
    <property type="entry name" value="ALPHA-L-FUCOSIDASE 1"/>
    <property type="match status" value="1"/>
</dbReference>
<evidence type="ECO:0000256" key="8">
    <source>
        <dbReference type="ARBA" id="ARBA00023180"/>
    </source>
</evidence>
<evidence type="ECO:0000256" key="11">
    <source>
        <dbReference type="SAM" id="SignalP"/>
    </source>
</evidence>
<keyword evidence="9" id="KW-0326">Glycosidase</keyword>
<evidence type="ECO:0000256" key="3">
    <source>
        <dbReference type="ARBA" id="ARBA00012662"/>
    </source>
</evidence>
<keyword evidence="5" id="KW-0964">Secreted</keyword>
<evidence type="ECO:0000256" key="2">
    <source>
        <dbReference type="ARBA" id="ARBA00007951"/>
    </source>
</evidence>
<comment type="similarity">
    <text evidence="2">Belongs to the glycosyl hydrolase 29 family.</text>
</comment>
<name>A0A8J5HC94_ZINOF</name>
<proteinExistence type="inferred from homology"/>
<evidence type="ECO:0000256" key="4">
    <source>
        <dbReference type="ARBA" id="ARBA00022523"/>
    </source>
</evidence>
<dbReference type="PANTHER" id="PTHR10030">
    <property type="entry name" value="ALPHA-L-FUCOSIDASE"/>
    <property type="match status" value="1"/>
</dbReference>
<evidence type="ECO:0000256" key="7">
    <source>
        <dbReference type="ARBA" id="ARBA00022801"/>
    </source>
</evidence>
<dbReference type="SMART" id="SM00812">
    <property type="entry name" value="Alpha_L_fucos"/>
    <property type="match status" value="1"/>
</dbReference>
<comment type="subcellular location">
    <subcellularLocation>
        <location evidence="1">Secreted</location>
        <location evidence="1">Extracellular space</location>
        <location evidence="1">Apoplast</location>
    </subcellularLocation>
</comment>
<accession>A0A8J5HC94</accession>
<dbReference type="FunFam" id="3.20.20.80:FF:000052">
    <property type="entry name" value="Putative alpha-L-fucosidase 1"/>
    <property type="match status" value="1"/>
</dbReference>
<dbReference type="AlphaFoldDB" id="A0A8J5HC94"/>